<accession>A0A645FSY6</accession>
<gene>
    <name evidence="1" type="ORF">SDC9_163894</name>
</gene>
<comment type="caution">
    <text evidence="1">The sequence shown here is derived from an EMBL/GenBank/DDBJ whole genome shotgun (WGS) entry which is preliminary data.</text>
</comment>
<evidence type="ECO:0000313" key="1">
    <source>
        <dbReference type="EMBL" id="MPN16549.1"/>
    </source>
</evidence>
<organism evidence="1">
    <name type="scientific">bioreactor metagenome</name>
    <dbReference type="NCBI Taxonomy" id="1076179"/>
    <lineage>
        <taxon>unclassified sequences</taxon>
        <taxon>metagenomes</taxon>
        <taxon>ecological metagenomes</taxon>
    </lineage>
</organism>
<dbReference type="AlphaFoldDB" id="A0A645FSY6"/>
<name>A0A645FSY6_9ZZZZ</name>
<protein>
    <submittedName>
        <fullName evidence="1">Uncharacterized protein</fullName>
    </submittedName>
</protein>
<sequence length="211" mass="22896">MLIVSIALSKLFFAAKSEFWCRTLLITVSLFNSISPPKNISFNRLVNSSIPVPSFADTEIIFSLLTISQISLMSISFGKSILFNITIAFLLRIISNICLSSSVSERLVSAIINIRSALAAYSLDFSTPIFSTVSWVSRMPAVSTILTGTPPIFINSSTVSLVVPGISVTMARSSSKRKFNSELLPTLGLPKITVEIPSRIILPLSAESISF</sequence>
<reference evidence="1" key="1">
    <citation type="submission" date="2019-08" db="EMBL/GenBank/DDBJ databases">
        <authorList>
            <person name="Kucharzyk K."/>
            <person name="Murdoch R.W."/>
            <person name="Higgins S."/>
            <person name="Loffler F."/>
        </authorList>
    </citation>
    <scope>NUCLEOTIDE SEQUENCE</scope>
</reference>
<dbReference type="EMBL" id="VSSQ01063520">
    <property type="protein sequence ID" value="MPN16549.1"/>
    <property type="molecule type" value="Genomic_DNA"/>
</dbReference>
<proteinExistence type="predicted"/>